<keyword evidence="1" id="KW-1133">Transmembrane helix</keyword>
<reference evidence="5" key="1">
    <citation type="journal article" date="2020" name="Nat. Genet.">
        <title>Genomic diversifications of five Gossypium allopolyploid species and their impact on cotton improvement.</title>
        <authorList>
            <person name="Chen Z.J."/>
            <person name="Sreedasyam A."/>
            <person name="Ando A."/>
            <person name="Song Q."/>
            <person name="De Santiago L.M."/>
            <person name="Hulse-Kemp A.M."/>
            <person name="Ding M."/>
            <person name="Ye W."/>
            <person name="Kirkbride R.C."/>
            <person name="Jenkins J."/>
            <person name="Plott C."/>
            <person name="Lovell J."/>
            <person name="Lin Y.M."/>
            <person name="Vaughn R."/>
            <person name="Liu B."/>
            <person name="Simpson S."/>
            <person name="Scheffler B.E."/>
            <person name="Wen L."/>
            <person name="Saski C.A."/>
            <person name="Grover C.E."/>
            <person name="Hu G."/>
            <person name="Conover J.L."/>
            <person name="Carlson J.W."/>
            <person name="Shu S."/>
            <person name="Boston L.B."/>
            <person name="Williams M."/>
            <person name="Peterson D.G."/>
            <person name="McGee K."/>
            <person name="Jones D.C."/>
            <person name="Wendel J.F."/>
            <person name="Stelly D.M."/>
            <person name="Grimwood J."/>
            <person name="Schmutz J."/>
        </authorList>
    </citation>
    <scope>NUCLEOTIDE SEQUENCE [LARGE SCALE GENOMIC DNA]</scope>
    <source>
        <strain evidence="5">cv. TM-1</strain>
    </source>
</reference>
<dbReference type="Gene3D" id="3.30.200.20">
    <property type="entry name" value="Phosphorylase Kinase, domain 1"/>
    <property type="match status" value="1"/>
</dbReference>
<dbReference type="InterPro" id="IPR056563">
    <property type="entry name" value="LysM3_LYK4_5"/>
</dbReference>
<dbReference type="Pfam" id="PF23473">
    <property type="entry name" value="LysM3_LYK4_5"/>
    <property type="match status" value="1"/>
</dbReference>
<evidence type="ECO:0000313" key="5">
    <source>
        <dbReference type="Proteomes" id="UP000818029"/>
    </source>
</evidence>
<evidence type="ECO:0000313" key="6">
    <source>
        <dbReference type="RefSeq" id="XP_016687524.2"/>
    </source>
</evidence>
<accession>A0A1U8JGU9</accession>
<feature type="signal peptide" evidence="2">
    <location>
        <begin position="1"/>
        <end position="25"/>
    </location>
</feature>
<dbReference type="AlphaFoldDB" id="A0A1U8JGU9"/>
<keyword evidence="2" id="KW-0732">Signal</keyword>
<dbReference type="KEGG" id="ghi:107905392"/>
<dbReference type="RefSeq" id="XP_016687524.2">
    <property type="nucleotide sequence ID" value="XM_016832035.2"/>
</dbReference>
<dbReference type="GO" id="GO:0004672">
    <property type="term" value="F:protein kinase activity"/>
    <property type="evidence" value="ECO:0007669"/>
    <property type="project" value="InterPro"/>
</dbReference>
<dbReference type="InterPro" id="IPR056561">
    <property type="entry name" value="NFP_LYK_LysM1"/>
</dbReference>
<proteinExistence type="predicted"/>
<dbReference type="InterPro" id="IPR056562">
    <property type="entry name" value="LysM2_CERK1_LYK3_4_5"/>
</dbReference>
<dbReference type="InterPro" id="IPR018392">
    <property type="entry name" value="LysM"/>
</dbReference>
<evidence type="ECO:0000259" key="3">
    <source>
        <dbReference type="PROSITE" id="PS50011"/>
    </source>
</evidence>
<dbReference type="PROSITE" id="PS51782">
    <property type="entry name" value="LYSM"/>
    <property type="match status" value="1"/>
</dbReference>
<organism evidence="5 6">
    <name type="scientific">Gossypium hirsutum</name>
    <name type="common">Upland cotton</name>
    <name type="synonym">Gossypium mexicanum</name>
    <dbReference type="NCBI Taxonomy" id="3635"/>
    <lineage>
        <taxon>Eukaryota</taxon>
        <taxon>Viridiplantae</taxon>
        <taxon>Streptophyta</taxon>
        <taxon>Embryophyta</taxon>
        <taxon>Tracheophyta</taxon>
        <taxon>Spermatophyta</taxon>
        <taxon>Magnoliopsida</taxon>
        <taxon>eudicotyledons</taxon>
        <taxon>Gunneridae</taxon>
        <taxon>Pentapetalae</taxon>
        <taxon>rosids</taxon>
        <taxon>malvids</taxon>
        <taxon>Malvales</taxon>
        <taxon>Malvaceae</taxon>
        <taxon>Malvoideae</taxon>
        <taxon>Gossypium</taxon>
    </lineage>
</organism>
<feature type="transmembrane region" description="Helical" evidence="1">
    <location>
        <begin position="274"/>
        <end position="298"/>
    </location>
</feature>
<name>A0A1U8JGU9_GOSHI</name>
<dbReference type="InterPro" id="IPR001245">
    <property type="entry name" value="Ser-Thr/Tyr_kinase_cat_dom"/>
</dbReference>
<dbReference type="GO" id="GO:0005886">
    <property type="term" value="C:plasma membrane"/>
    <property type="evidence" value="ECO:0007669"/>
    <property type="project" value="UniProtKB-SubCell"/>
</dbReference>
<feature type="domain" description="LysM" evidence="4">
    <location>
        <begin position="191"/>
        <end position="235"/>
    </location>
</feature>
<dbReference type="PANTHER" id="PTHR45927">
    <property type="entry name" value="LYSM-DOMAIN RECEPTOR-LIKE KINASE-RELATED"/>
    <property type="match status" value="1"/>
</dbReference>
<feature type="chain" id="PRO_5046061333" evidence="2">
    <location>
        <begin position="26"/>
        <end position="622"/>
    </location>
</feature>
<dbReference type="GO" id="GO:0005524">
    <property type="term" value="F:ATP binding"/>
    <property type="evidence" value="ECO:0007669"/>
    <property type="project" value="UniProtKB-KW"/>
</dbReference>
<evidence type="ECO:0000256" key="1">
    <source>
        <dbReference type="SAM" id="Phobius"/>
    </source>
</evidence>
<dbReference type="GeneID" id="107905392"/>
<dbReference type="PROSITE" id="PS50011">
    <property type="entry name" value="PROTEIN_KINASE_DOM"/>
    <property type="match status" value="1"/>
</dbReference>
<keyword evidence="5" id="KW-1185">Reference proteome</keyword>
<dbReference type="Pfam" id="PF23446">
    <property type="entry name" value="LysM1_NFP_LYK"/>
    <property type="match status" value="1"/>
</dbReference>
<dbReference type="Pfam" id="PF23472">
    <property type="entry name" value="LysM2_CERK1_LYK3_4_5"/>
    <property type="match status" value="1"/>
</dbReference>
<keyword evidence="1" id="KW-0812">Transmembrane</keyword>
<dbReference type="InterPro" id="IPR052611">
    <property type="entry name" value="Plant_RLK_LysM"/>
</dbReference>
<evidence type="ECO:0000256" key="2">
    <source>
        <dbReference type="SAM" id="SignalP"/>
    </source>
</evidence>
<protein>
    <submittedName>
        <fullName evidence="6">Protein LYK5</fullName>
    </submittedName>
</protein>
<dbReference type="SUPFAM" id="SSF56112">
    <property type="entry name" value="Protein kinase-like (PK-like)"/>
    <property type="match status" value="1"/>
</dbReference>
<keyword evidence="1" id="KW-0472">Membrane</keyword>
<dbReference type="Pfam" id="PF07714">
    <property type="entry name" value="PK_Tyr_Ser-Thr"/>
    <property type="match status" value="1"/>
</dbReference>
<reference evidence="6" key="2">
    <citation type="submission" date="2025-08" db="UniProtKB">
        <authorList>
            <consortium name="RefSeq"/>
        </authorList>
    </citation>
    <scope>IDENTIFICATION</scope>
</reference>
<dbReference type="Proteomes" id="UP000818029">
    <property type="component" value="Chromosome D05"/>
</dbReference>
<sequence>MCNFTMNLFLLCFLILDVFILYINAQQNYSGNSALECDNIDESGTSSAFLYTCNGQDRNCQAFLIYKAQPPFNSVPSISVLMSSDRAEIASINNVTEDTKFPTGKEVIIPVSCFCLGRYYQANTTFNISSIHGTYYTVGTEAYQGLTTCSSLIRANPQSEYKLVPGIELKVPLRCACPTSNQTESGTKYLVTYSFSFGDAIADISDRFNVSKKRIDDANGLEELQLPNPFTTILIPLPTAPSSSQTIIHKDQPLGPPLPFEEYSKNSNGSKQKLYGVGVGVAAGCFLLLLIIILFAAVKFNKKKDGVLQIGNERSTNYVLPADLRIEIARFDRGLRVFTFKEIKKATWNFSSKYRINGSVYSGSFGGKILAVKIMRRNASKVVQLLKNINHFNLIKLQGVCENHGVFYLLFEHMEKGSLRDWLCNQSTDEVGCWTRRIQIALDVANGLHYLHSFTKPAYVHGDINSSNILLNGGLRAKIANFSLAREVVSETRSATFRTRVTGTRGYLAPEFAQTGQVTSKIDVFAFGLVLLELITGKYATITQDRREILLFKTVVSIMEKDNAEAEIHSFIDPRLKCESRTELALRMAQLSVACLTEEPTKTPCMEEVVSVLSKMRADICK</sequence>
<dbReference type="Gene3D" id="1.10.510.10">
    <property type="entry name" value="Transferase(Phosphotransferase) domain 1"/>
    <property type="match status" value="1"/>
</dbReference>
<dbReference type="PaxDb" id="3635-A0A1U8JGU9"/>
<dbReference type="InterPro" id="IPR011009">
    <property type="entry name" value="Kinase-like_dom_sf"/>
</dbReference>
<feature type="domain" description="Protein kinase" evidence="3">
    <location>
        <begin position="271"/>
        <end position="616"/>
    </location>
</feature>
<dbReference type="GO" id="GO:0045087">
    <property type="term" value="P:innate immune response"/>
    <property type="evidence" value="ECO:0007669"/>
    <property type="project" value="UniProtKB-ARBA"/>
</dbReference>
<dbReference type="PANTHER" id="PTHR45927:SF7">
    <property type="entry name" value="LYSM-DOMAIN RECEPTOR-LIKE KINASE"/>
    <property type="match status" value="1"/>
</dbReference>
<dbReference type="InterPro" id="IPR000719">
    <property type="entry name" value="Prot_kinase_dom"/>
</dbReference>
<dbReference type="STRING" id="3635.A0A1U8JGU9"/>
<evidence type="ECO:0000259" key="4">
    <source>
        <dbReference type="PROSITE" id="PS51782"/>
    </source>
</evidence>
<gene>
    <name evidence="6" type="primary">LOC107905392</name>
</gene>